<feature type="transmembrane region" description="Helical" evidence="2">
    <location>
        <begin position="63"/>
        <end position="81"/>
    </location>
</feature>
<sequence length="258" mass="29557">MSSRADEIRRRIEKRKRERERMQKNVERRILWNDEEESNDHNTFHYENDNKDDFHPLFRKDLFLLKILGAAVLFLAVAIIVRNQSPTLQKAETSIRQAMNQEFNFAFVSNWYEDQFGKPLAFLPTKAGEEEPADDNPLQQYALSASGKILEDFADTGQRVAIETGIDTTVQALNEGTVTFIGEKEGFGNTVVIQHSDKSESWYGNLEEVDVRIYEAVKKGTKVGLASGYGTNDTLGLFYFAIKKDDDFIDPIQVIEFE</sequence>
<evidence type="ECO:0000313" key="4">
    <source>
        <dbReference type="EMBL" id="RVT65083.1"/>
    </source>
</evidence>
<feature type="region of interest" description="Disordered" evidence="1">
    <location>
        <begin position="1"/>
        <end position="21"/>
    </location>
</feature>
<keyword evidence="2" id="KW-0812">Transmembrane</keyword>
<dbReference type="PANTHER" id="PTHR21666">
    <property type="entry name" value="PEPTIDASE-RELATED"/>
    <property type="match status" value="1"/>
</dbReference>
<dbReference type="AlphaFoldDB" id="A0A3S2TV58"/>
<evidence type="ECO:0000259" key="3">
    <source>
        <dbReference type="Pfam" id="PF01551"/>
    </source>
</evidence>
<gene>
    <name evidence="4" type="ORF">EM808_06110</name>
</gene>
<feature type="compositionally biased region" description="Basic and acidic residues" evidence="1">
    <location>
        <begin position="1"/>
        <end position="10"/>
    </location>
</feature>
<dbReference type="EMBL" id="RZTZ01000002">
    <property type="protein sequence ID" value="RVT65083.1"/>
    <property type="molecule type" value="Genomic_DNA"/>
</dbReference>
<accession>A0A3S2TV58</accession>
<dbReference type="RefSeq" id="WP_127737285.1">
    <property type="nucleotide sequence ID" value="NZ_RZTZ01000002.1"/>
</dbReference>
<comment type="caution">
    <text evidence="4">The sequence shown here is derived from an EMBL/GenBank/DDBJ whole genome shotgun (WGS) entry which is preliminary data.</text>
</comment>
<dbReference type="GO" id="GO:0004222">
    <property type="term" value="F:metalloendopeptidase activity"/>
    <property type="evidence" value="ECO:0007669"/>
    <property type="project" value="TreeGrafter"/>
</dbReference>
<dbReference type="Pfam" id="PF01551">
    <property type="entry name" value="Peptidase_M23"/>
    <property type="match status" value="1"/>
</dbReference>
<feature type="domain" description="M23ase beta-sheet core" evidence="3">
    <location>
        <begin position="160"/>
        <end position="251"/>
    </location>
</feature>
<evidence type="ECO:0000256" key="1">
    <source>
        <dbReference type="SAM" id="MobiDB-lite"/>
    </source>
</evidence>
<reference evidence="4 5" key="1">
    <citation type="submission" date="2019-01" db="EMBL/GenBank/DDBJ databases">
        <title>Bacillus sp. M5HDSG1-1, whole genome shotgun sequence.</title>
        <authorList>
            <person name="Tuo L."/>
        </authorList>
    </citation>
    <scope>NUCLEOTIDE SEQUENCE [LARGE SCALE GENOMIC DNA]</scope>
    <source>
        <strain evidence="4 5">M5HDSG1-1</strain>
    </source>
</reference>
<evidence type="ECO:0000313" key="5">
    <source>
        <dbReference type="Proteomes" id="UP000288024"/>
    </source>
</evidence>
<dbReference type="CDD" id="cd12797">
    <property type="entry name" value="M23_peptidase"/>
    <property type="match status" value="1"/>
</dbReference>
<proteinExistence type="predicted"/>
<dbReference type="PANTHER" id="PTHR21666:SF274">
    <property type="entry name" value="STAGE IV SPORULATION PROTEIN FA"/>
    <property type="match status" value="1"/>
</dbReference>
<protein>
    <submittedName>
        <fullName evidence="4">M23 family metallopeptidase</fullName>
    </submittedName>
</protein>
<dbReference type="InterPro" id="IPR050570">
    <property type="entry name" value="Cell_wall_metabolism_enzyme"/>
</dbReference>
<dbReference type="SUPFAM" id="SSF51261">
    <property type="entry name" value="Duplicated hybrid motif"/>
    <property type="match status" value="1"/>
</dbReference>
<keyword evidence="2" id="KW-0472">Membrane</keyword>
<name>A0A3S2TV58_9BACI</name>
<evidence type="ECO:0000256" key="2">
    <source>
        <dbReference type="SAM" id="Phobius"/>
    </source>
</evidence>
<keyword evidence="2" id="KW-1133">Transmembrane helix</keyword>
<organism evidence="4 5">
    <name type="scientific">Niallia taxi</name>
    <dbReference type="NCBI Taxonomy" id="2499688"/>
    <lineage>
        <taxon>Bacteria</taxon>
        <taxon>Bacillati</taxon>
        <taxon>Bacillota</taxon>
        <taxon>Bacilli</taxon>
        <taxon>Bacillales</taxon>
        <taxon>Bacillaceae</taxon>
        <taxon>Niallia</taxon>
    </lineage>
</organism>
<dbReference type="Proteomes" id="UP000288024">
    <property type="component" value="Unassembled WGS sequence"/>
</dbReference>
<dbReference type="InterPro" id="IPR016047">
    <property type="entry name" value="M23ase_b-sheet_dom"/>
</dbReference>
<dbReference type="Gene3D" id="2.70.70.10">
    <property type="entry name" value="Glucose Permease (Domain IIA)"/>
    <property type="match status" value="1"/>
</dbReference>
<dbReference type="InterPro" id="IPR011055">
    <property type="entry name" value="Dup_hybrid_motif"/>
</dbReference>
<keyword evidence="5" id="KW-1185">Reference proteome</keyword>